<dbReference type="PANTHER" id="PTHR43669">
    <property type="entry name" value="5-KETO-D-GLUCONATE 5-REDUCTASE"/>
    <property type="match status" value="1"/>
</dbReference>
<comment type="similarity">
    <text evidence="1">Belongs to the short-chain dehydrogenases/reductases (SDR) family.</text>
</comment>
<dbReference type="Gene3D" id="3.40.50.720">
    <property type="entry name" value="NAD(P)-binding Rossmann-like Domain"/>
    <property type="match status" value="1"/>
</dbReference>
<evidence type="ECO:0000256" key="1">
    <source>
        <dbReference type="ARBA" id="ARBA00006484"/>
    </source>
</evidence>
<keyword evidence="2" id="KW-0521">NADP</keyword>
<keyword evidence="5" id="KW-1185">Reference proteome</keyword>
<gene>
    <name evidence="4" type="ORF">K458DRAFT_292522</name>
</gene>
<dbReference type="InterPro" id="IPR036291">
    <property type="entry name" value="NAD(P)-bd_dom_sf"/>
</dbReference>
<evidence type="ECO:0000256" key="2">
    <source>
        <dbReference type="ARBA" id="ARBA00022857"/>
    </source>
</evidence>
<proteinExistence type="inferred from homology"/>
<dbReference type="EMBL" id="MU005573">
    <property type="protein sequence ID" value="KAF2688364.1"/>
    <property type="molecule type" value="Genomic_DNA"/>
</dbReference>
<dbReference type="PROSITE" id="PS00061">
    <property type="entry name" value="ADH_SHORT"/>
    <property type="match status" value="1"/>
</dbReference>
<evidence type="ECO:0000256" key="3">
    <source>
        <dbReference type="ARBA" id="ARBA00023002"/>
    </source>
</evidence>
<dbReference type="GO" id="GO:0016491">
    <property type="term" value="F:oxidoreductase activity"/>
    <property type="evidence" value="ECO:0007669"/>
    <property type="project" value="UniProtKB-KW"/>
</dbReference>
<dbReference type="Pfam" id="PF00106">
    <property type="entry name" value="adh_short"/>
    <property type="match status" value="1"/>
</dbReference>
<evidence type="ECO:0000313" key="4">
    <source>
        <dbReference type="EMBL" id="KAF2688364.1"/>
    </source>
</evidence>
<dbReference type="InterPro" id="IPR002347">
    <property type="entry name" value="SDR_fam"/>
</dbReference>
<dbReference type="OrthoDB" id="1933717at2759"/>
<reference evidence="4" key="1">
    <citation type="journal article" date="2020" name="Stud. Mycol.">
        <title>101 Dothideomycetes genomes: a test case for predicting lifestyles and emergence of pathogens.</title>
        <authorList>
            <person name="Haridas S."/>
            <person name="Albert R."/>
            <person name="Binder M."/>
            <person name="Bloem J."/>
            <person name="Labutti K."/>
            <person name="Salamov A."/>
            <person name="Andreopoulos B."/>
            <person name="Baker S."/>
            <person name="Barry K."/>
            <person name="Bills G."/>
            <person name="Bluhm B."/>
            <person name="Cannon C."/>
            <person name="Castanera R."/>
            <person name="Culley D."/>
            <person name="Daum C."/>
            <person name="Ezra D."/>
            <person name="Gonzalez J."/>
            <person name="Henrissat B."/>
            <person name="Kuo A."/>
            <person name="Liang C."/>
            <person name="Lipzen A."/>
            <person name="Lutzoni F."/>
            <person name="Magnuson J."/>
            <person name="Mondo S."/>
            <person name="Nolan M."/>
            <person name="Ohm R."/>
            <person name="Pangilinan J."/>
            <person name="Park H.-J."/>
            <person name="Ramirez L."/>
            <person name="Alfaro M."/>
            <person name="Sun H."/>
            <person name="Tritt A."/>
            <person name="Yoshinaga Y."/>
            <person name="Zwiers L.-H."/>
            <person name="Turgeon B."/>
            <person name="Goodwin S."/>
            <person name="Spatafora J."/>
            <person name="Crous P."/>
            <person name="Grigoriev I."/>
        </authorList>
    </citation>
    <scope>NUCLEOTIDE SEQUENCE</scope>
    <source>
        <strain evidence="4">CBS 122367</strain>
    </source>
</reference>
<name>A0A6G1JCS0_9PLEO</name>
<dbReference type="SUPFAM" id="SSF51735">
    <property type="entry name" value="NAD(P)-binding Rossmann-fold domains"/>
    <property type="match status" value="1"/>
</dbReference>
<dbReference type="InterPro" id="IPR020904">
    <property type="entry name" value="Sc_DH/Rdtase_CS"/>
</dbReference>
<sequence>MITQISKFTPNPLPDLPRLTKTYHKTVYPYVSPSRPELNVSEKTLFITGAAGGIGSAICQAFAQADIAHLVMIGRTQSTLDDAKADLLSKYPELKVTTHAASVTDTAMMTRIIRGTGKIDVLICAHAICHEVTRTSTIDPTELLKILETNTVGNFNIMSSVIHEHVLQGWNHEVKVINMSSALSYIHICHLSGYAASKAAMNLLVSHLSMQWSAHGISIFSVCPTLSYTGLTGKVYPPESPIWEDANLSAGFCLWLCQPEAKFLTGKLLWAQWNVPELLEKKEWIEKQAWHLEMGLNLPSLERPSEGTVVVDKLGKSHIKGEA</sequence>
<dbReference type="AlphaFoldDB" id="A0A6G1JCS0"/>
<protein>
    <submittedName>
        <fullName evidence="4">NAD(P)-binding protein</fullName>
    </submittedName>
</protein>
<dbReference type="Proteomes" id="UP000799291">
    <property type="component" value="Unassembled WGS sequence"/>
</dbReference>
<keyword evidence="3" id="KW-0560">Oxidoreductase</keyword>
<dbReference type="PANTHER" id="PTHR43669:SF3">
    <property type="entry name" value="ALCOHOL DEHYDROGENASE, PUTATIVE (AFU_ORTHOLOGUE AFUA_3G03445)-RELATED"/>
    <property type="match status" value="1"/>
</dbReference>
<organism evidence="4 5">
    <name type="scientific">Lentithecium fluviatile CBS 122367</name>
    <dbReference type="NCBI Taxonomy" id="1168545"/>
    <lineage>
        <taxon>Eukaryota</taxon>
        <taxon>Fungi</taxon>
        <taxon>Dikarya</taxon>
        <taxon>Ascomycota</taxon>
        <taxon>Pezizomycotina</taxon>
        <taxon>Dothideomycetes</taxon>
        <taxon>Pleosporomycetidae</taxon>
        <taxon>Pleosporales</taxon>
        <taxon>Massarineae</taxon>
        <taxon>Lentitheciaceae</taxon>
        <taxon>Lentithecium</taxon>
    </lineage>
</organism>
<dbReference type="CDD" id="cd05233">
    <property type="entry name" value="SDR_c"/>
    <property type="match status" value="1"/>
</dbReference>
<accession>A0A6G1JCS0</accession>
<dbReference type="PRINTS" id="PR00081">
    <property type="entry name" value="GDHRDH"/>
</dbReference>
<evidence type="ECO:0000313" key="5">
    <source>
        <dbReference type="Proteomes" id="UP000799291"/>
    </source>
</evidence>